<protein>
    <submittedName>
        <fullName evidence="4">Disease resistance protein RGA4</fullName>
    </submittedName>
</protein>
<dbReference type="AlphaFoldDB" id="A0AB40AVQ5"/>
<organism evidence="3 4">
    <name type="scientific">Dioscorea cayennensis subsp. rotundata</name>
    <name type="common">White Guinea yam</name>
    <name type="synonym">Dioscorea rotundata</name>
    <dbReference type="NCBI Taxonomy" id="55577"/>
    <lineage>
        <taxon>Eukaryota</taxon>
        <taxon>Viridiplantae</taxon>
        <taxon>Streptophyta</taxon>
        <taxon>Embryophyta</taxon>
        <taxon>Tracheophyta</taxon>
        <taxon>Spermatophyta</taxon>
        <taxon>Magnoliopsida</taxon>
        <taxon>Liliopsida</taxon>
        <taxon>Dioscoreales</taxon>
        <taxon>Dioscoreaceae</taxon>
        <taxon>Dioscorea</taxon>
    </lineage>
</organism>
<name>A0AB40AVQ5_DIOCR</name>
<feature type="domain" description="Disease resistance R13L4/SHOC-2-like LRR" evidence="2">
    <location>
        <begin position="61"/>
        <end position="321"/>
    </location>
</feature>
<keyword evidence="3" id="KW-1185">Reference proteome</keyword>
<dbReference type="GeneID" id="120255199"/>
<accession>A0AB40AVQ5</accession>
<dbReference type="Gene3D" id="3.80.10.10">
    <property type="entry name" value="Ribonuclease Inhibitor"/>
    <property type="match status" value="1"/>
</dbReference>
<evidence type="ECO:0000313" key="4">
    <source>
        <dbReference type="RefSeq" id="XP_039119020.1"/>
    </source>
</evidence>
<dbReference type="Proteomes" id="UP001515500">
    <property type="component" value="Unplaced"/>
</dbReference>
<reference evidence="4" key="1">
    <citation type="submission" date="2025-08" db="UniProtKB">
        <authorList>
            <consortium name="RefSeq"/>
        </authorList>
    </citation>
    <scope>IDENTIFICATION</scope>
</reference>
<gene>
    <name evidence="4" type="primary">LOC120255199</name>
</gene>
<dbReference type="RefSeq" id="XP_039119020.1">
    <property type="nucleotide sequence ID" value="XM_039263086.1"/>
</dbReference>
<dbReference type="PANTHER" id="PTHR47186">
    <property type="entry name" value="LEUCINE-RICH REPEAT-CONTAINING PROTEIN 57"/>
    <property type="match status" value="1"/>
</dbReference>
<sequence length="377" mass="42284">MRSFGQHLVQNYGYFQGDVEALEKAATSPSSSSVPKLQHLIITNNAPLNVIPNIVKKQTSVRTLIFTSKLKITKLPKDLFQKLKLLRILDISSSDCRVLPKSLFKLLHLRHLNLSCLPIKTLPDAIGNLINLQHLILRYCGSLLNLPESMTRLHKLRSIDVHQTPLTGMPIGISKLSQLTSFVGFVASDSSSYERLTEISNLKKLQTLHIVNLEVPNFLDSMVLPEHINLTDLTLSCRGEGQPYEEGEKKEMQECFEGLYPLSKSIQHIKINGYFGLKFPRWIMDLRFGKLKSLELLKCKYCTELPSLDGLPLLEHIRVEDACVGRVDMGDTSISFGDACPQITGDHQLSKAQVPSSRSCISCKKFGHSHNLQSTQP</sequence>
<dbReference type="PANTHER" id="PTHR47186:SF49">
    <property type="entry name" value="NB-ARC DOMAIN-CONTAINING PROTEIN"/>
    <property type="match status" value="1"/>
</dbReference>
<dbReference type="InterPro" id="IPR055414">
    <property type="entry name" value="LRR_R13L4/SHOC2-like"/>
</dbReference>
<dbReference type="SUPFAM" id="SSF52047">
    <property type="entry name" value="RNI-like"/>
    <property type="match status" value="1"/>
</dbReference>
<evidence type="ECO:0000313" key="3">
    <source>
        <dbReference type="Proteomes" id="UP001515500"/>
    </source>
</evidence>
<proteinExistence type="predicted"/>
<evidence type="ECO:0000256" key="1">
    <source>
        <dbReference type="ARBA" id="ARBA00022737"/>
    </source>
</evidence>
<dbReference type="InterPro" id="IPR032675">
    <property type="entry name" value="LRR_dom_sf"/>
</dbReference>
<keyword evidence="1" id="KW-0677">Repeat</keyword>
<dbReference type="Pfam" id="PF23598">
    <property type="entry name" value="LRR_14"/>
    <property type="match status" value="1"/>
</dbReference>
<evidence type="ECO:0000259" key="2">
    <source>
        <dbReference type="Pfam" id="PF23598"/>
    </source>
</evidence>